<dbReference type="AlphaFoldDB" id="A0A101UYE0"/>
<dbReference type="SUPFAM" id="SSF48452">
    <property type="entry name" value="TPR-like"/>
    <property type="match status" value="1"/>
</dbReference>
<dbReference type="Pfam" id="PF03704">
    <property type="entry name" value="BTAD"/>
    <property type="match status" value="1"/>
</dbReference>
<reference evidence="5 6" key="1">
    <citation type="submission" date="2015-10" db="EMBL/GenBank/DDBJ databases">
        <title>Draft genome sequence of Streptomyces sp. RV15, isolated from a marine sponge.</title>
        <authorList>
            <person name="Ruckert C."/>
            <person name="Abdelmohsen U.R."/>
            <person name="Winkler A."/>
            <person name="Hentschel U."/>
            <person name="Kalinowski J."/>
            <person name="Kampfer P."/>
            <person name="Glaeser S."/>
        </authorList>
    </citation>
    <scope>NUCLEOTIDE SEQUENCE [LARGE SCALE GENOMIC DNA]</scope>
    <source>
        <strain evidence="5 6">RV15</strain>
    </source>
</reference>
<comment type="caution">
    <text evidence="5">The sequence shown here is derived from an EMBL/GenBank/DDBJ whole genome shotgun (WGS) entry which is preliminary data.</text>
</comment>
<feature type="region of interest" description="Disordered" evidence="2">
    <location>
        <begin position="628"/>
        <end position="677"/>
    </location>
</feature>
<keyword evidence="6" id="KW-1185">Reference proteome</keyword>
<dbReference type="GO" id="GO:0000160">
    <property type="term" value="P:phosphorelay signal transduction system"/>
    <property type="evidence" value="ECO:0007669"/>
    <property type="project" value="UniProtKB-KW"/>
</dbReference>
<feature type="compositionally biased region" description="Basic and acidic residues" evidence="2">
    <location>
        <begin position="664"/>
        <end position="675"/>
    </location>
</feature>
<name>A0A101UYE0_9ACTN</name>
<keyword evidence="3" id="KW-0472">Membrane</keyword>
<dbReference type="SMART" id="SM00257">
    <property type="entry name" value="LysM"/>
    <property type="match status" value="1"/>
</dbReference>
<dbReference type="Gene3D" id="3.10.350.10">
    <property type="entry name" value="LysM domain"/>
    <property type="match status" value="1"/>
</dbReference>
<keyword evidence="1" id="KW-0902">Two-component regulatory system</keyword>
<feature type="transmembrane region" description="Helical" evidence="3">
    <location>
        <begin position="119"/>
        <end position="135"/>
    </location>
</feature>
<evidence type="ECO:0000256" key="2">
    <source>
        <dbReference type="SAM" id="MobiDB-lite"/>
    </source>
</evidence>
<accession>A0A101UYE0</accession>
<dbReference type="OrthoDB" id="8444614at2"/>
<gene>
    <name evidence="5" type="ORF">AQJ91_21790</name>
</gene>
<dbReference type="RefSeq" id="WP_067024270.1">
    <property type="nucleotide sequence ID" value="NZ_KQ949087.1"/>
</dbReference>
<organism evidence="5 6">
    <name type="scientific">Streptomyces dysideae</name>
    <dbReference type="NCBI Taxonomy" id="909626"/>
    <lineage>
        <taxon>Bacteria</taxon>
        <taxon>Bacillati</taxon>
        <taxon>Actinomycetota</taxon>
        <taxon>Actinomycetes</taxon>
        <taxon>Kitasatosporales</taxon>
        <taxon>Streptomycetaceae</taxon>
        <taxon>Streptomyces</taxon>
    </lineage>
</organism>
<dbReference type="EMBL" id="LMXB01000055">
    <property type="protein sequence ID" value="KUO19170.1"/>
    <property type="molecule type" value="Genomic_DNA"/>
</dbReference>
<dbReference type="PROSITE" id="PS51782">
    <property type="entry name" value="LYSM"/>
    <property type="match status" value="1"/>
</dbReference>
<protein>
    <submittedName>
        <fullName evidence="5">Transcriptional regulator</fullName>
    </submittedName>
</protein>
<feature type="domain" description="LysM" evidence="4">
    <location>
        <begin position="194"/>
        <end position="250"/>
    </location>
</feature>
<feature type="transmembrane region" description="Helical" evidence="3">
    <location>
        <begin position="69"/>
        <end position="93"/>
    </location>
</feature>
<evidence type="ECO:0000313" key="5">
    <source>
        <dbReference type="EMBL" id="KUO19170.1"/>
    </source>
</evidence>
<evidence type="ECO:0000313" key="6">
    <source>
        <dbReference type="Proteomes" id="UP000053260"/>
    </source>
</evidence>
<feature type="region of interest" description="Disordered" evidence="2">
    <location>
        <begin position="922"/>
        <end position="943"/>
    </location>
</feature>
<dbReference type="Proteomes" id="UP000053260">
    <property type="component" value="Unassembled WGS sequence"/>
</dbReference>
<dbReference type="InterPro" id="IPR051677">
    <property type="entry name" value="AfsR-DnrI-RedD_regulator"/>
</dbReference>
<evidence type="ECO:0000256" key="3">
    <source>
        <dbReference type="SAM" id="Phobius"/>
    </source>
</evidence>
<sequence>MTSYYSARARVRAAATAAGTGLITLALLVGMPWVLWAAAGVPWPQQVSSWGDLLDRIAEPVSDPLMIELLALFGWVCWSAVAGSVVREVAWYATHLPQLMRDRGVHAEHVATLPVKRSLAALCVGTLVVALLGLWRPHVASAQQPTDIGELRARVAATAPLHPASALTAASLKAGVDNARVPPPAEATEEQRHIEYTVVEGDTLWDIAATHLGDPVKWPRIYKLNKNRLQPDGGRLTDPDLIRPGWQLTVPVAGTAAPPPARPTVPAPSVPETPETPDKPEAHGDDERHAAHHDAQKEDVAQGHGNAQRHTERGPVAVSVGEASLIGITTAAGLLAALRYVRVHRNRSREPGTDVHGPELSPVVERATWAAREAALPRTSADPDTLLTRRIPPEQPQPDPVVTIGHTGDTETALNALAYDGGCDWSGPGAEAAARAMLCGILTAAERQRPEQPLLRAVVPQELTDRLLPGLPSQFTALTQATDTAHAIRLAEEHLIAHARQRQQTQEPGLESVLAALDGDHEVQPSAAPGTLLLLATPESAHIGQFEALARRTDPDVLLVLTLNAALPGAARWHIAADGTTTLPTGTPSRATGASRTEELRLFQLTAQAARDIIEVVLAAHGQRPRLRVIPAERTETVAPSTGDSAEADEENEAEPATPLPRPHPAEPRRSEQRKPIRLHVLGPVTLYARGSDDPVGVNLRAEVREFLALLAAHPAGLLAADIAQNLRLDGDSEQNARELKNLRRAVRRALRAATGITQQEFILLQGELHKLHPELVETDLADFTAALNRIAVTDDPSTQLASVREALRRYRGGFAHGGDHLWADGIREHLATKAADAVMRLAHHAEHTADTHQTDAALTALEHVIALHPDHEQLYQHAIRLYQAAGRQDAARHTYTRLERHLADLGLEPEPATQALIAPRTHARKPGKEQLTAPARLIDRRA</sequence>
<feature type="compositionally biased region" description="Pro residues" evidence="2">
    <location>
        <begin position="257"/>
        <end position="271"/>
    </location>
</feature>
<dbReference type="Gene3D" id="1.25.40.10">
    <property type="entry name" value="Tetratricopeptide repeat domain"/>
    <property type="match status" value="1"/>
</dbReference>
<feature type="region of interest" description="Disordered" evidence="2">
    <location>
        <begin position="251"/>
        <end position="313"/>
    </location>
</feature>
<dbReference type="CDD" id="cd00118">
    <property type="entry name" value="LysM"/>
    <property type="match status" value="1"/>
</dbReference>
<dbReference type="InterPro" id="IPR005158">
    <property type="entry name" value="BTAD"/>
</dbReference>
<evidence type="ECO:0000256" key="1">
    <source>
        <dbReference type="ARBA" id="ARBA00023012"/>
    </source>
</evidence>
<dbReference type="InterPro" id="IPR018392">
    <property type="entry name" value="LysM"/>
</dbReference>
<evidence type="ECO:0000259" key="4">
    <source>
        <dbReference type="PROSITE" id="PS51782"/>
    </source>
</evidence>
<dbReference type="SUPFAM" id="SSF54106">
    <property type="entry name" value="LysM domain"/>
    <property type="match status" value="1"/>
</dbReference>
<dbReference type="Pfam" id="PF01476">
    <property type="entry name" value="LysM"/>
    <property type="match status" value="1"/>
</dbReference>
<dbReference type="PANTHER" id="PTHR35807">
    <property type="entry name" value="TRANSCRIPTIONAL REGULATOR REDD-RELATED"/>
    <property type="match status" value="1"/>
</dbReference>
<dbReference type="STRING" id="909626.AQJ91_21790"/>
<dbReference type="SMART" id="SM01043">
    <property type="entry name" value="BTAD"/>
    <property type="match status" value="1"/>
</dbReference>
<keyword evidence="3" id="KW-0812">Transmembrane</keyword>
<dbReference type="InterPro" id="IPR036779">
    <property type="entry name" value="LysM_dom_sf"/>
</dbReference>
<keyword evidence="3" id="KW-1133">Transmembrane helix</keyword>
<proteinExistence type="predicted"/>
<dbReference type="InterPro" id="IPR011990">
    <property type="entry name" value="TPR-like_helical_dom_sf"/>
</dbReference>
<feature type="compositionally biased region" description="Basic and acidic residues" evidence="2">
    <location>
        <begin position="276"/>
        <end position="301"/>
    </location>
</feature>